<dbReference type="InterPro" id="IPR025943">
    <property type="entry name" value="Sigma_54_int_dom_ATP-bd_2"/>
</dbReference>
<keyword evidence="5" id="KW-0804">Transcription</keyword>
<keyword evidence="4" id="KW-0238">DNA-binding</keyword>
<dbReference type="PANTHER" id="PTHR32071">
    <property type="entry name" value="TRANSCRIPTIONAL REGULATORY PROTEIN"/>
    <property type="match status" value="1"/>
</dbReference>
<reference evidence="8" key="1">
    <citation type="submission" date="2018-12" db="EMBL/GenBank/DDBJ databases">
        <title>Tengunoibacter tsumagoiensis gen. nov., sp. nov., Dictyobacter kobayashii sp. nov., D. alpinus sp. nov., and D. joshuensis sp. nov. and description of Dictyobacteraceae fam. nov. within the order Ktedonobacterales isolated from Tengu-no-mugimeshi.</title>
        <authorList>
            <person name="Wang C.M."/>
            <person name="Zheng Y."/>
            <person name="Sakai Y."/>
            <person name="Toyoda A."/>
            <person name="Minakuchi Y."/>
            <person name="Abe K."/>
            <person name="Yokota A."/>
            <person name="Yabe S."/>
        </authorList>
    </citation>
    <scope>NUCLEOTIDE SEQUENCE [LARGE SCALE GENOMIC DNA]</scope>
    <source>
        <strain evidence="8">Uno3</strain>
    </source>
</reference>
<dbReference type="InterPro" id="IPR002197">
    <property type="entry name" value="HTH_Fis"/>
</dbReference>
<keyword evidence="2" id="KW-0067">ATP-binding</keyword>
<dbReference type="InterPro" id="IPR009057">
    <property type="entry name" value="Homeodomain-like_sf"/>
</dbReference>
<dbReference type="PROSITE" id="PS00676">
    <property type="entry name" value="SIGMA54_INTERACT_2"/>
    <property type="match status" value="1"/>
</dbReference>
<evidence type="ECO:0000313" key="7">
    <source>
        <dbReference type="EMBL" id="GCE11654.1"/>
    </source>
</evidence>
<dbReference type="Gene3D" id="1.10.8.60">
    <property type="match status" value="1"/>
</dbReference>
<dbReference type="Pfam" id="PF00158">
    <property type="entry name" value="Sigma54_activat"/>
    <property type="match status" value="1"/>
</dbReference>
<dbReference type="InterPro" id="IPR003593">
    <property type="entry name" value="AAA+_ATPase"/>
</dbReference>
<dbReference type="InterPro" id="IPR058031">
    <property type="entry name" value="AAA_lid_NorR"/>
</dbReference>
<gene>
    <name evidence="7" type="ORF">KTT_15130</name>
</gene>
<dbReference type="SUPFAM" id="SSF52540">
    <property type="entry name" value="P-loop containing nucleoside triphosphate hydrolases"/>
    <property type="match status" value="1"/>
</dbReference>
<comment type="caution">
    <text evidence="7">The sequence shown here is derived from an EMBL/GenBank/DDBJ whole genome shotgun (WGS) entry which is preliminary data.</text>
</comment>
<dbReference type="FunFam" id="3.40.50.300:FF:000006">
    <property type="entry name" value="DNA-binding transcriptional regulator NtrC"/>
    <property type="match status" value="1"/>
</dbReference>
<dbReference type="PROSITE" id="PS00688">
    <property type="entry name" value="SIGMA54_INTERACT_3"/>
    <property type="match status" value="1"/>
</dbReference>
<evidence type="ECO:0000259" key="6">
    <source>
        <dbReference type="PROSITE" id="PS50045"/>
    </source>
</evidence>
<dbReference type="SMART" id="SM00382">
    <property type="entry name" value="AAA"/>
    <property type="match status" value="1"/>
</dbReference>
<dbReference type="Gene3D" id="3.40.50.300">
    <property type="entry name" value="P-loop containing nucleotide triphosphate hydrolases"/>
    <property type="match status" value="1"/>
</dbReference>
<dbReference type="GO" id="GO:0006355">
    <property type="term" value="P:regulation of DNA-templated transcription"/>
    <property type="evidence" value="ECO:0007669"/>
    <property type="project" value="InterPro"/>
</dbReference>
<dbReference type="Pfam" id="PF25601">
    <property type="entry name" value="AAA_lid_14"/>
    <property type="match status" value="1"/>
</dbReference>
<sequence length="342" mass="38586">MWTKPLSTLHLYEDEAARRAFLQQVMIGKSPAIQKVIELVCQVAISPWTPVLLFGESGTGKEVVAHAIHEASLTALHEFVPINCAAIPESLLETELFGVEAGAFTDAHVSREGYLMRANGGTFFLDEVSSMPLPLQPKLLRFLEEMTFRPVGGVDEHTVHLRVISATNEDLAVAVKQNAFRQDLLYRLNVFSIYLPALRERTEDIPLLIDHFLHLAQTDGAPTIQISDEAMELLMQYSWPGNIRELRHALERGQILCNGQVLRARDLPDEIRQLSVADSQRLNEFPQQLRLPPEGINLPAFIQEIERRLIAQALKECHGNQVRAAARLGLSRDQLRYRLSMY</sequence>
<evidence type="ECO:0000256" key="1">
    <source>
        <dbReference type="ARBA" id="ARBA00022741"/>
    </source>
</evidence>
<dbReference type="PROSITE" id="PS00675">
    <property type="entry name" value="SIGMA54_INTERACT_1"/>
    <property type="match status" value="1"/>
</dbReference>
<dbReference type="InterPro" id="IPR027417">
    <property type="entry name" value="P-loop_NTPase"/>
</dbReference>
<protein>
    <recommendedName>
        <fullName evidence="6">Sigma-54 factor interaction domain-containing protein</fullName>
    </recommendedName>
</protein>
<dbReference type="GO" id="GO:0043565">
    <property type="term" value="F:sequence-specific DNA binding"/>
    <property type="evidence" value="ECO:0007669"/>
    <property type="project" value="InterPro"/>
</dbReference>
<evidence type="ECO:0000313" key="8">
    <source>
        <dbReference type="Proteomes" id="UP000287352"/>
    </source>
</evidence>
<evidence type="ECO:0000256" key="2">
    <source>
        <dbReference type="ARBA" id="ARBA00022840"/>
    </source>
</evidence>
<keyword evidence="1" id="KW-0547">Nucleotide-binding</keyword>
<dbReference type="OrthoDB" id="9803970at2"/>
<accession>A0A401ZXS4</accession>
<dbReference type="InterPro" id="IPR025944">
    <property type="entry name" value="Sigma_54_int_dom_CS"/>
</dbReference>
<dbReference type="PRINTS" id="PR01590">
    <property type="entry name" value="HTHFIS"/>
</dbReference>
<dbReference type="InterPro" id="IPR025662">
    <property type="entry name" value="Sigma_54_int_dom_ATP-bd_1"/>
</dbReference>
<evidence type="ECO:0000256" key="3">
    <source>
        <dbReference type="ARBA" id="ARBA00023015"/>
    </source>
</evidence>
<dbReference type="Proteomes" id="UP000287352">
    <property type="component" value="Unassembled WGS sequence"/>
</dbReference>
<keyword evidence="8" id="KW-1185">Reference proteome</keyword>
<dbReference type="InterPro" id="IPR002078">
    <property type="entry name" value="Sigma_54_int"/>
</dbReference>
<evidence type="ECO:0000256" key="5">
    <source>
        <dbReference type="ARBA" id="ARBA00023163"/>
    </source>
</evidence>
<dbReference type="PROSITE" id="PS50045">
    <property type="entry name" value="SIGMA54_INTERACT_4"/>
    <property type="match status" value="1"/>
</dbReference>
<dbReference type="CDD" id="cd00009">
    <property type="entry name" value="AAA"/>
    <property type="match status" value="1"/>
</dbReference>
<organism evidence="7 8">
    <name type="scientific">Tengunoibacter tsumagoiensis</name>
    <dbReference type="NCBI Taxonomy" id="2014871"/>
    <lineage>
        <taxon>Bacteria</taxon>
        <taxon>Bacillati</taxon>
        <taxon>Chloroflexota</taxon>
        <taxon>Ktedonobacteria</taxon>
        <taxon>Ktedonobacterales</taxon>
        <taxon>Dictyobacteraceae</taxon>
        <taxon>Tengunoibacter</taxon>
    </lineage>
</organism>
<dbReference type="RefSeq" id="WP_126579340.1">
    <property type="nucleotide sequence ID" value="NZ_BIFR01000001.1"/>
</dbReference>
<dbReference type="EMBL" id="BIFR01000001">
    <property type="protein sequence ID" value="GCE11654.1"/>
    <property type="molecule type" value="Genomic_DNA"/>
</dbReference>
<keyword evidence="3" id="KW-0805">Transcription regulation</keyword>
<dbReference type="GO" id="GO:0005524">
    <property type="term" value="F:ATP binding"/>
    <property type="evidence" value="ECO:0007669"/>
    <property type="project" value="UniProtKB-KW"/>
</dbReference>
<evidence type="ECO:0000256" key="4">
    <source>
        <dbReference type="ARBA" id="ARBA00023125"/>
    </source>
</evidence>
<dbReference type="Pfam" id="PF02954">
    <property type="entry name" value="HTH_8"/>
    <property type="match status" value="1"/>
</dbReference>
<dbReference type="Gene3D" id="1.10.10.60">
    <property type="entry name" value="Homeodomain-like"/>
    <property type="match status" value="1"/>
</dbReference>
<proteinExistence type="predicted"/>
<name>A0A401ZXS4_9CHLR</name>
<dbReference type="AlphaFoldDB" id="A0A401ZXS4"/>
<feature type="domain" description="Sigma-54 factor interaction" evidence="6">
    <location>
        <begin position="26"/>
        <end position="255"/>
    </location>
</feature>
<dbReference type="SUPFAM" id="SSF46689">
    <property type="entry name" value="Homeodomain-like"/>
    <property type="match status" value="1"/>
</dbReference>